<evidence type="ECO:0000313" key="4">
    <source>
        <dbReference type="Proteomes" id="UP000219331"/>
    </source>
</evidence>
<reference evidence="3 4" key="1">
    <citation type="submission" date="2017-08" db="EMBL/GenBank/DDBJ databases">
        <authorList>
            <person name="de Groot N.N."/>
        </authorList>
    </citation>
    <scope>NUCLEOTIDE SEQUENCE [LARGE SCALE GENOMIC DNA]</scope>
    <source>
        <strain evidence="3 4">USBA 352</strain>
    </source>
</reference>
<feature type="domain" description="DUF306" evidence="2">
    <location>
        <begin position="61"/>
        <end position="149"/>
    </location>
</feature>
<dbReference type="Pfam" id="PF03724">
    <property type="entry name" value="META"/>
    <property type="match status" value="1"/>
</dbReference>
<keyword evidence="4" id="KW-1185">Reference proteome</keyword>
<dbReference type="RefSeq" id="WP_067339505.1">
    <property type="nucleotide sequence ID" value="NZ_MBQE01000003.1"/>
</dbReference>
<dbReference type="InterPro" id="IPR005184">
    <property type="entry name" value="DUF306_Meta_HslJ"/>
</dbReference>
<dbReference type="InterPro" id="IPR038670">
    <property type="entry name" value="HslJ-like_sf"/>
</dbReference>
<sequence length="153" mass="16186">MSLQTLAALRKFAVLALATAPLVGLAAHPSKAEAQDLSVTGTWRIEALAAPGGALVDVDQGLSSRTEVTIDRHGMWLASAGCNRLRGTLQQMGHALAVSTRVMATEMACEGPSGDIERRFLHFFPAVKQIDGMPGRVLLRDQSGAAVLLLVNK</sequence>
<name>A0A285SR54_9HYPH</name>
<dbReference type="Gene3D" id="2.40.128.270">
    <property type="match status" value="1"/>
</dbReference>
<dbReference type="STRING" id="538381.GCA_001696535_02773"/>
<keyword evidence="1" id="KW-0732">Signal</keyword>
<dbReference type="AlphaFoldDB" id="A0A285SR54"/>
<evidence type="ECO:0000313" key="3">
    <source>
        <dbReference type="EMBL" id="SOC10463.1"/>
    </source>
</evidence>
<feature type="chain" id="PRO_5011454396" evidence="1">
    <location>
        <begin position="27"/>
        <end position="153"/>
    </location>
</feature>
<protein>
    <submittedName>
        <fullName evidence="3">Heat shock protein HslJ</fullName>
    </submittedName>
</protein>
<proteinExistence type="predicted"/>
<evidence type="ECO:0000259" key="2">
    <source>
        <dbReference type="Pfam" id="PF03724"/>
    </source>
</evidence>
<keyword evidence="3" id="KW-0346">Stress response</keyword>
<accession>A0A285SR54</accession>
<evidence type="ECO:0000256" key="1">
    <source>
        <dbReference type="SAM" id="SignalP"/>
    </source>
</evidence>
<dbReference type="EMBL" id="OBML01000006">
    <property type="protein sequence ID" value="SOC10463.1"/>
    <property type="molecule type" value="Genomic_DNA"/>
</dbReference>
<dbReference type="Proteomes" id="UP000219331">
    <property type="component" value="Unassembled WGS sequence"/>
</dbReference>
<feature type="signal peptide" evidence="1">
    <location>
        <begin position="1"/>
        <end position="26"/>
    </location>
</feature>
<organism evidence="3 4">
    <name type="scientific">Stappia indica</name>
    <dbReference type="NCBI Taxonomy" id="538381"/>
    <lineage>
        <taxon>Bacteria</taxon>
        <taxon>Pseudomonadati</taxon>
        <taxon>Pseudomonadota</taxon>
        <taxon>Alphaproteobacteria</taxon>
        <taxon>Hyphomicrobiales</taxon>
        <taxon>Stappiaceae</taxon>
        <taxon>Stappia</taxon>
    </lineage>
</organism>
<gene>
    <name evidence="3" type="ORF">SAMN05421512_106248</name>
</gene>